<keyword evidence="4" id="KW-1185">Reference proteome</keyword>
<dbReference type="eggNOG" id="COG0607">
    <property type="taxonomic scope" value="Bacteria"/>
</dbReference>
<dbReference type="SMART" id="SM00849">
    <property type="entry name" value="Lactamase_B"/>
    <property type="match status" value="1"/>
</dbReference>
<dbReference type="Gene3D" id="3.60.15.10">
    <property type="entry name" value="Ribonuclease Z/Hydroxyacylglutathione hydrolase-like"/>
    <property type="match status" value="1"/>
</dbReference>
<evidence type="ECO:0000313" key="3">
    <source>
        <dbReference type="EMBL" id="KRV51339.1"/>
    </source>
</evidence>
<dbReference type="STRING" id="76728.AQ490_00810"/>
<dbReference type="RefSeq" id="WP_018383190.1">
    <property type="nucleotide sequence ID" value="NZ_LLZU01000001.1"/>
</dbReference>
<sequence length="462" mass="49235">MFFAQYYLDCLSQASYMIADETTGRAVVVDPRRDVSEYLADAESRGLTVVGVINTHFHADFVAGHLEMAARTGAWIGYGRRAETEYPIRKLSDGERIALGDVTLQIMETPGHTPESISVLVHEHADDTVPYGVLTGDALFIGDVGRPDLLASVGVTAEELGAMLHDSVQNKLMALPDEVRVFPAHGAGSACGKNLSTEKQSTIGEQRATNYACAPMSEDQFVAIVTAGQSAAPGYFSYDADLNRRQRELYDPAAAPRPLTAEEFTARRAAGAVVLDARSPQEFGTGHLRGSINVPADGRFAEQAGTVLAPGTELLVVAPQNREEEIVTRLARIGFDQVAGYLRGPEDALAAMGDGVTPASRLTAAQLRAALDSERPPVVIDVRNCGERAANGSIEGALHLALGELPRRLDEIPVDRPLVLHCAGGHRSSIAASLLRHHGFSDVSDVLGGYAAWALHNAPANA</sequence>
<dbReference type="InterPro" id="IPR036866">
    <property type="entry name" value="RibonucZ/Hydroxyglut_hydro"/>
</dbReference>
<dbReference type="OrthoDB" id="3196337at2"/>
<proteinExistence type="predicted"/>
<dbReference type="Pfam" id="PF00753">
    <property type="entry name" value="Lactamase_B"/>
    <property type="match status" value="1"/>
</dbReference>
<dbReference type="SMART" id="SM00450">
    <property type="entry name" value="RHOD"/>
    <property type="match status" value="2"/>
</dbReference>
<evidence type="ECO:0000259" key="2">
    <source>
        <dbReference type="PROSITE" id="PS50206"/>
    </source>
</evidence>
<dbReference type="InterPro" id="IPR001279">
    <property type="entry name" value="Metallo-B-lactamas"/>
</dbReference>
<dbReference type="PANTHER" id="PTHR43084">
    <property type="entry name" value="PERSULFIDE DIOXYGENASE ETHE1"/>
    <property type="match status" value="1"/>
</dbReference>
<dbReference type="GO" id="GO:0016740">
    <property type="term" value="F:transferase activity"/>
    <property type="evidence" value="ECO:0007669"/>
    <property type="project" value="UniProtKB-KW"/>
</dbReference>
<feature type="domain" description="Rhodanese" evidence="2">
    <location>
        <begin position="268"/>
        <end position="297"/>
    </location>
</feature>
<dbReference type="GO" id="GO:0050313">
    <property type="term" value="F:sulfur dioxygenase activity"/>
    <property type="evidence" value="ECO:0007669"/>
    <property type="project" value="InterPro"/>
</dbReference>
<dbReference type="InterPro" id="IPR001763">
    <property type="entry name" value="Rhodanese-like_dom"/>
</dbReference>
<feature type="domain" description="Rhodanese" evidence="2">
    <location>
        <begin position="373"/>
        <end position="462"/>
    </location>
</feature>
<dbReference type="EMBL" id="LLZU01000001">
    <property type="protein sequence ID" value="KRV51339.1"/>
    <property type="molecule type" value="Genomic_DNA"/>
</dbReference>
<protein>
    <submittedName>
        <fullName evidence="3">Sulfurtransferase</fullName>
    </submittedName>
</protein>
<dbReference type="InterPro" id="IPR051682">
    <property type="entry name" value="Mito_Persulfide_Diox"/>
</dbReference>
<dbReference type="eggNOG" id="COG0491">
    <property type="taxonomic scope" value="Bacteria"/>
</dbReference>
<dbReference type="GO" id="GO:0006749">
    <property type="term" value="P:glutathione metabolic process"/>
    <property type="evidence" value="ECO:0007669"/>
    <property type="project" value="InterPro"/>
</dbReference>
<evidence type="ECO:0000313" key="4">
    <source>
        <dbReference type="Proteomes" id="UP000050867"/>
    </source>
</evidence>
<dbReference type="CDD" id="cd07724">
    <property type="entry name" value="POD-like_MBL-fold"/>
    <property type="match status" value="1"/>
</dbReference>
<dbReference type="SUPFAM" id="SSF52821">
    <property type="entry name" value="Rhodanese/Cell cycle control phosphatase"/>
    <property type="match status" value="2"/>
</dbReference>
<gene>
    <name evidence="3" type="ORF">AQ490_00810</name>
</gene>
<keyword evidence="3" id="KW-0808">Transferase</keyword>
<dbReference type="PANTHER" id="PTHR43084:SF1">
    <property type="entry name" value="PERSULFIDE DIOXYGENASE ETHE1, MITOCHONDRIAL"/>
    <property type="match status" value="1"/>
</dbReference>
<dbReference type="CDD" id="cd00158">
    <property type="entry name" value="RHOD"/>
    <property type="match status" value="1"/>
</dbReference>
<name>A0A0T6LYZ2_WENVI</name>
<dbReference type="Pfam" id="PF00581">
    <property type="entry name" value="Rhodanese"/>
    <property type="match status" value="2"/>
</dbReference>
<dbReference type="Gene3D" id="3.40.250.10">
    <property type="entry name" value="Rhodanese-like domain"/>
    <property type="match status" value="2"/>
</dbReference>
<dbReference type="InterPro" id="IPR044528">
    <property type="entry name" value="POD-like_MBL-fold"/>
</dbReference>
<evidence type="ECO:0000256" key="1">
    <source>
        <dbReference type="ARBA" id="ARBA00022723"/>
    </source>
</evidence>
<comment type="caution">
    <text evidence="3">The sequence shown here is derived from an EMBL/GenBank/DDBJ whole genome shotgun (WGS) entry which is preliminary data.</text>
</comment>
<dbReference type="PROSITE" id="PS50206">
    <property type="entry name" value="RHODANESE_3"/>
    <property type="match status" value="2"/>
</dbReference>
<keyword evidence="1" id="KW-0479">Metal-binding</keyword>
<dbReference type="GO" id="GO:0046872">
    <property type="term" value="F:metal ion binding"/>
    <property type="evidence" value="ECO:0007669"/>
    <property type="project" value="UniProtKB-KW"/>
</dbReference>
<dbReference type="AlphaFoldDB" id="A0A0T6LYZ2"/>
<dbReference type="InterPro" id="IPR036873">
    <property type="entry name" value="Rhodanese-like_dom_sf"/>
</dbReference>
<dbReference type="Proteomes" id="UP000050867">
    <property type="component" value="Unassembled WGS sequence"/>
</dbReference>
<dbReference type="FunFam" id="3.60.15.10:FF:000030">
    <property type="entry name" value="Metallo-beta-lactamase family protein"/>
    <property type="match status" value="1"/>
</dbReference>
<accession>A0A0T6LYZ2</accession>
<organism evidence="3 4">
    <name type="scientific">Wenjunlia vitaminophila</name>
    <name type="common">Streptomyces vitaminophilus</name>
    <dbReference type="NCBI Taxonomy" id="76728"/>
    <lineage>
        <taxon>Bacteria</taxon>
        <taxon>Bacillati</taxon>
        <taxon>Actinomycetota</taxon>
        <taxon>Actinomycetes</taxon>
        <taxon>Kitasatosporales</taxon>
        <taxon>Streptomycetaceae</taxon>
        <taxon>Wenjunlia</taxon>
    </lineage>
</organism>
<dbReference type="SUPFAM" id="SSF56281">
    <property type="entry name" value="Metallo-hydrolase/oxidoreductase"/>
    <property type="match status" value="1"/>
</dbReference>
<reference evidence="3 4" key="1">
    <citation type="submission" date="2015-10" db="EMBL/GenBank/DDBJ databases">
        <title>Draft genome sequence of pyrrolomycin-producing Streptomyces vitaminophilus.</title>
        <authorList>
            <person name="Graham D.E."/>
            <person name="Mahan K.M."/>
            <person name="Klingeman D.M."/>
            <person name="Hettich R.L."/>
            <person name="Parry R.J."/>
        </authorList>
    </citation>
    <scope>NUCLEOTIDE SEQUENCE [LARGE SCALE GENOMIC DNA]</scope>
    <source>
        <strain evidence="3 4">ATCC 31673</strain>
    </source>
</reference>
<dbReference type="GO" id="GO:0070813">
    <property type="term" value="P:hydrogen sulfide metabolic process"/>
    <property type="evidence" value="ECO:0007669"/>
    <property type="project" value="TreeGrafter"/>
</dbReference>